<sequence>MSGTVLRLGSSLSLGMMLLGFLVLVAPPDARAAPAPPPAPVSCDSWCRTKVGPFQEYPSKDTDACWMFNKLACNNCFRSGDGNSSLCLGEYDKDTSACNEKKNAMGQVEKVNFIPLIGPVDGKGPCTAGCNTFDVVDRNPKTWERVRRTGTQEGLPIQINWRICEPPPPETSTDPVP</sequence>
<dbReference type="RefSeq" id="WP_320687534.1">
    <property type="nucleotide sequence ID" value="NZ_JAXBLV010000188.1"/>
</dbReference>
<comment type="caution">
    <text evidence="2">The sequence shown here is derived from an EMBL/GenBank/DDBJ whole genome shotgun (WGS) entry which is preliminary data.</text>
</comment>
<protein>
    <submittedName>
        <fullName evidence="2">Uncharacterized protein</fullName>
    </submittedName>
</protein>
<evidence type="ECO:0000313" key="2">
    <source>
        <dbReference type="EMBL" id="MDY3561065.1"/>
    </source>
</evidence>
<evidence type="ECO:0000313" key="3">
    <source>
        <dbReference type="Proteomes" id="UP001272242"/>
    </source>
</evidence>
<dbReference type="Proteomes" id="UP001272242">
    <property type="component" value="Unassembled WGS sequence"/>
</dbReference>
<feature type="chain" id="PRO_5046354531" evidence="1">
    <location>
        <begin position="33"/>
        <end position="177"/>
    </location>
</feature>
<reference evidence="3" key="1">
    <citation type="journal article" date="2023" name="Mar. Drugs">
        <title>Gemmata algarum, a Novel Planctomycete Isolated from an Algal Mat, Displays Antimicrobial Activity.</title>
        <authorList>
            <person name="Kumar G."/>
            <person name="Kallscheuer N."/>
            <person name="Kashif M."/>
            <person name="Ahamad S."/>
            <person name="Jagadeeshwari U."/>
            <person name="Pannikurungottu S."/>
            <person name="Haufschild T."/>
            <person name="Kabuu M."/>
            <person name="Sasikala C."/>
            <person name="Jogler C."/>
            <person name="Ramana C."/>
        </authorList>
    </citation>
    <scope>NUCLEOTIDE SEQUENCE [LARGE SCALE GENOMIC DNA]</scope>
    <source>
        <strain evidence="3">JC673</strain>
    </source>
</reference>
<organism evidence="2 3">
    <name type="scientific">Gemmata algarum</name>
    <dbReference type="NCBI Taxonomy" id="2975278"/>
    <lineage>
        <taxon>Bacteria</taxon>
        <taxon>Pseudomonadati</taxon>
        <taxon>Planctomycetota</taxon>
        <taxon>Planctomycetia</taxon>
        <taxon>Gemmatales</taxon>
        <taxon>Gemmataceae</taxon>
        <taxon>Gemmata</taxon>
    </lineage>
</organism>
<name>A0ABU5F169_9BACT</name>
<evidence type="ECO:0000256" key="1">
    <source>
        <dbReference type="SAM" id="SignalP"/>
    </source>
</evidence>
<accession>A0ABU5F169</accession>
<keyword evidence="3" id="KW-1185">Reference proteome</keyword>
<gene>
    <name evidence="2" type="ORF">R5W23_002324</name>
</gene>
<dbReference type="EMBL" id="JAXBLV010000188">
    <property type="protein sequence ID" value="MDY3561065.1"/>
    <property type="molecule type" value="Genomic_DNA"/>
</dbReference>
<keyword evidence="1" id="KW-0732">Signal</keyword>
<feature type="signal peptide" evidence="1">
    <location>
        <begin position="1"/>
        <end position="32"/>
    </location>
</feature>
<proteinExistence type="predicted"/>